<dbReference type="AlphaFoldDB" id="A0A8B9A0X5"/>
<accession>A0A8B9A0X5</accession>
<dbReference type="SUPFAM" id="SSF52833">
    <property type="entry name" value="Thioredoxin-like"/>
    <property type="match status" value="1"/>
</dbReference>
<evidence type="ECO:0000313" key="3">
    <source>
        <dbReference type="RefSeq" id="XP_038980245.1"/>
    </source>
</evidence>
<dbReference type="Pfam" id="PF23733">
    <property type="entry name" value="GRXCR1-2_C"/>
    <property type="match status" value="1"/>
</dbReference>
<dbReference type="CDD" id="cd03031">
    <property type="entry name" value="GRX_GRX_like"/>
    <property type="match status" value="1"/>
</dbReference>
<dbReference type="Proteomes" id="UP000228380">
    <property type="component" value="Chromosome 3"/>
</dbReference>
<protein>
    <submittedName>
        <fullName evidence="3">Uncharacterized protein LOC103710342</fullName>
    </submittedName>
</protein>
<dbReference type="Gene3D" id="3.40.30.10">
    <property type="entry name" value="Glutaredoxin"/>
    <property type="match status" value="1"/>
</dbReference>
<organism evidence="2 3">
    <name type="scientific">Phoenix dactylifera</name>
    <name type="common">Date palm</name>
    <dbReference type="NCBI Taxonomy" id="42345"/>
    <lineage>
        <taxon>Eukaryota</taxon>
        <taxon>Viridiplantae</taxon>
        <taxon>Streptophyta</taxon>
        <taxon>Embryophyta</taxon>
        <taxon>Tracheophyta</taxon>
        <taxon>Spermatophyta</taxon>
        <taxon>Magnoliopsida</taxon>
        <taxon>Liliopsida</taxon>
        <taxon>Arecaceae</taxon>
        <taxon>Coryphoideae</taxon>
        <taxon>Phoeniceae</taxon>
        <taxon>Phoenix</taxon>
    </lineage>
</organism>
<evidence type="ECO:0000259" key="1">
    <source>
        <dbReference type="Pfam" id="PF00462"/>
    </source>
</evidence>
<dbReference type="KEGG" id="pda:103710342"/>
<dbReference type="InterPro" id="IPR036249">
    <property type="entry name" value="Thioredoxin-like_sf"/>
</dbReference>
<dbReference type="GeneID" id="103710342"/>
<dbReference type="PROSITE" id="PS51354">
    <property type="entry name" value="GLUTAREDOXIN_2"/>
    <property type="match status" value="1"/>
</dbReference>
<sequence>MCFPTIYLEAIRRKGRKMCPALFSSLAAPLSPPATAAPPLLRSISSPLAVSLSHCRPRPLDRSLSLQASMWLPWGRIPRGRAAPSPAARSPSITSSFKDVHSLLNEGAAPSATPVPKTAVVFHRLRSACSALRSRRSLQVSLSDPCGLRAGEEKRIVLYFTSLRVVRKTFEDCHTVRSILCGFRVAIDERDLSMDMTFLAELKGILGRRQLSLPQVFIGGRYIGGADEIRQLHEIGELEKYVDGVPPATAGACEGCGGTRFILCQNCDGSHKVYTEKAGFRSCTACNENGLVRCPNCSFPAI</sequence>
<gene>
    <name evidence="3" type="primary">LOC103710342</name>
</gene>
<dbReference type="PANTHER" id="PTHR45669:SF26">
    <property type="entry name" value="GLUTAREDOXIN DOMAIN-CONTAINING PROTEIN"/>
    <property type="match status" value="1"/>
</dbReference>
<reference evidence="2" key="1">
    <citation type="journal article" date="2019" name="Nat. Commun.">
        <title>Genome-wide association mapping of date palm fruit traits.</title>
        <authorList>
            <person name="Hazzouri K.M."/>
            <person name="Gros-Balthazard M."/>
            <person name="Flowers J.M."/>
            <person name="Copetti D."/>
            <person name="Lemansour A."/>
            <person name="Lebrun M."/>
            <person name="Masmoudi K."/>
            <person name="Ferrand S."/>
            <person name="Dhar M.I."/>
            <person name="Fresquez Z.A."/>
            <person name="Rosas U."/>
            <person name="Zhang J."/>
            <person name="Talag J."/>
            <person name="Lee S."/>
            <person name="Kudrna D."/>
            <person name="Powell R.F."/>
            <person name="Leitch I.J."/>
            <person name="Krueger R.R."/>
            <person name="Wing R.A."/>
            <person name="Amiri K.M.A."/>
            <person name="Purugganan M.D."/>
        </authorList>
    </citation>
    <scope>NUCLEOTIDE SEQUENCE [LARGE SCALE GENOMIC DNA]</scope>
    <source>
        <strain evidence="2">cv. Khalas</strain>
    </source>
</reference>
<dbReference type="RefSeq" id="XP_038980245.1">
    <property type="nucleotide sequence ID" value="XM_039124317.1"/>
</dbReference>
<dbReference type="OrthoDB" id="423313at2759"/>
<reference evidence="3" key="2">
    <citation type="submission" date="2025-08" db="UniProtKB">
        <authorList>
            <consortium name="RefSeq"/>
        </authorList>
    </citation>
    <scope>IDENTIFICATION</scope>
    <source>
        <tissue evidence="3">Young leaves</tissue>
    </source>
</reference>
<keyword evidence="2" id="KW-1185">Reference proteome</keyword>
<dbReference type="PANTHER" id="PTHR45669">
    <property type="entry name" value="GLUTAREDOXIN DOMAIN-CONTAINING CYSTEINE-RICH PROTEIN CG12206-RELATED"/>
    <property type="match status" value="1"/>
</dbReference>
<evidence type="ECO:0000313" key="2">
    <source>
        <dbReference type="Proteomes" id="UP000228380"/>
    </source>
</evidence>
<dbReference type="InterPro" id="IPR002109">
    <property type="entry name" value="Glutaredoxin"/>
</dbReference>
<proteinExistence type="predicted"/>
<feature type="domain" description="Glutaredoxin" evidence="1">
    <location>
        <begin position="157"/>
        <end position="223"/>
    </location>
</feature>
<name>A0A8B9A0X5_PHODC</name>
<dbReference type="Pfam" id="PF00462">
    <property type="entry name" value="Glutaredoxin"/>
    <property type="match status" value="1"/>
</dbReference>